<evidence type="ECO:0000256" key="1">
    <source>
        <dbReference type="SAM" id="MobiDB-lite"/>
    </source>
</evidence>
<gene>
    <name evidence="2" type="ORF">H072_11487</name>
</gene>
<sequence length="158" mass="17757">MHFFRIFVYLTTVATTALVIPRWYRTAFHNSTPQKPTLDAPAQVATYSHSNSKQSLSNHHSRDLACARPPSLSDVDRLRFPEALPPSRPPDRLTLQPIIPLLPKVTITQTVTIQPVDTSKPQNPSGPGIERTDIDPDKFPQKPDGADKNEFKKNLIRL</sequence>
<protein>
    <submittedName>
        <fullName evidence="2">Uncharacterized protein</fullName>
    </submittedName>
</protein>
<feature type="compositionally biased region" description="Polar residues" evidence="1">
    <location>
        <begin position="115"/>
        <end position="125"/>
    </location>
</feature>
<comment type="caution">
    <text evidence="2">The sequence shown here is derived from an EMBL/GenBank/DDBJ whole genome shotgun (WGS) entry which is preliminary data.</text>
</comment>
<accession>S7ZXW5</accession>
<reference evidence="3" key="2">
    <citation type="submission" date="2013-04" db="EMBL/GenBank/DDBJ databases">
        <title>Genomic mechanisms accounting for the adaptation to parasitism in nematode-trapping fungi.</title>
        <authorList>
            <person name="Ahren D.G."/>
        </authorList>
    </citation>
    <scope>NUCLEOTIDE SEQUENCE [LARGE SCALE GENOMIC DNA]</scope>
    <source>
        <strain evidence="3">CBS 200.50</strain>
    </source>
</reference>
<feature type="region of interest" description="Disordered" evidence="1">
    <location>
        <begin position="31"/>
        <end position="71"/>
    </location>
</feature>
<dbReference type="HOGENOM" id="CLU_1669338_0_0_1"/>
<evidence type="ECO:0000313" key="2">
    <source>
        <dbReference type="EMBL" id="EPS35279.1"/>
    </source>
</evidence>
<evidence type="ECO:0000313" key="3">
    <source>
        <dbReference type="Proteomes" id="UP000015100"/>
    </source>
</evidence>
<proteinExistence type="predicted"/>
<feature type="compositionally biased region" description="Basic and acidic residues" evidence="1">
    <location>
        <begin position="130"/>
        <end position="158"/>
    </location>
</feature>
<dbReference type="AlphaFoldDB" id="S7ZXW5"/>
<dbReference type="Proteomes" id="UP000015100">
    <property type="component" value="Unassembled WGS sequence"/>
</dbReference>
<reference evidence="2 3" key="1">
    <citation type="journal article" date="2013" name="PLoS Genet.">
        <title>Genomic mechanisms accounting for the adaptation to parasitism in nematode-trapping fungi.</title>
        <authorList>
            <person name="Meerupati T."/>
            <person name="Andersson K.M."/>
            <person name="Friman E."/>
            <person name="Kumar D."/>
            <person name="Tunlid A."/>
            <person name="Ahren D."/>
        </authorList>
    </citation>
    <scope>NUCLEOTIDE SEQUENCE [LARGE SCALE GENOMIC DNA]</scope>
    <source>
        <strain evidence="2 3">CBS 200.50</strain>
    </source>
</reference>
<feature type="compositionally biased region" description="Polar residues" evidence="1">
    <location>
        <begin position="45"/>
        <end position="58"/>
    </location>
</feature>
<keyword evidence="3" id="KW-1185">Reference proteome</keyword>
<dbReference type="EMBL" id="AQGS01001233">
    <property type="protein sequence ID" value="EPS35279.1"/>
    <property type="molecule type" value="Genomic_DNA"/>
</dbReference>
<organism evidence="2 3">
    <name type="scientific">Dactylellina haptotyla (strain CBS 200.50)</name>
    <name type="common">Nematode-trapping fungus</name>
    <name type="synonym">Monacrosporium haptotylum</name>
    <dbReference type="NCBI Taxonomy" id="1284197"/>
    <lineage>
        <taxon>Eukaryota</taxon>
        <taxon>Fungi</taxon>
        <taxon>Dikarya</taxon>
        <taxon>Ascomycota</taxon>
        <taxon>Pezizomycotina</taxon>
        <taxon>Orbiliomycetes</taxon>
        <taxon>Orbiliales</taxon>
        <taxon>Orbiliaceae</taxon>
        <taxon>Dactylellina</taxon>
    </lineage>
</organism>
<feature type="region of interest" description="Disordered" evidence="1">
    <location>
        <begin position="112"/>
        <end position="158"/>
    </location>
</feature>
<name>S7ZXW5_DACHA</name>